<reference evidence="1" key="1">
    <citation type="submission" date="2021-03" db="EMBL/GenBank/DDBJ databases">
        <title>Evolutionary priming and transition to the ectomycorrhizal habit in an iconic lineage of mushroom-forming fungi: is preadaptation a requirement?</title>
        <authorList>
            <consortium name="DOE Joint Genome Institute"/>
            <person name="Looney B.P."/>
            <person name="Miyauchi S."/>
            <person name="Morin E."/>
            <person name="Drula E."/>
            <person name="Courty P.E."/>
            <person name="Chicoki N."/>
            <person name="Fauchery L."/>
            <person name="Kohler A."/>
            <person name="Kuo A."/>
            <person name="LaButti K."/>
            <person name="Pangilinan J."/>
            <person name="Lipzen A."/>
            <person name="Riley R."/>
            <person name="Andreopoulos W."/>
            <person name="He G."/>
            <person name="Johnson J."/>
            <person name="Barry K.W."/>
            <person name="Grigoriev I.V."/>
            <person name="Nagy L."/>
            <person name="Hibbett D."/>
            <person name="Henrissat B."/>
            <person name="Matheny P.B."/>
            <person name="Labbe J."/>
            <person name="Martin A.F."/>
        </authorList>
    </citation>
    <scope>NUCLEOTIDE SEQUENCE</scope>
    <source>
        <strain evidence="1">BPL698</strain>
    </source>
</reference>
<accession>A0ACC0UGC2</accession>
<evidence type="ECO:0000313" key="2">
    <source>
        <dbReference type="Proteomes" id="UP001207468"/>
    </source>
</evidence>
<proteinExistence type="predicted"/>
<evidence type="ECO:0000313" key="1">
    <source>
        <dbReference type="EMBL" id="KAI9510104.1"/>
    </source>
</evidence>
<dbReference type="Proteomes" id="UP001207468">
    <property type="component" value="Unassembled WGS sequence"/>
</dbReference>
<sequence length="1122" mass="122505">MSLDGREQFYQELVRAREVERRTAIAEGKMDDPQVPKRLDEAITMVGTCMDMCPRFERYRRERENNLFNWEVIPGTKRIDHKRAVKMYERAAGDKTLPSDLRPPHVLKRTLDYLFHELLHKEGFSPTFDFIRDRSRAVRNDFTVQHNTGPLAIECHERCARFHILALHFERHRPGFSIALEEQQLMNTLQSLKEFYEDQRERYESPKELEMRIYHRLIHIRDQRERHDGIPPAILSHPVFVLTTKFRRDVQAKSSPITKSSPLIVDEEGMLHFSELAALLREQGNKVMVFLVACILERLFGKDTIEDIEAIRGDIPIPNIIDGVNSEVEQDEEESFLRENGPIVEEPDDPAESQPQPNPLKPSATEWLTNNFGVRPSSSAMLGAGSSTSVFGKSPNSAFGSSIPAPELASSSAASVVPSVASAFANLKTTPNVFSNRSFGTGSAFGTSSSAFGTSSSPFASTSSVPLTSGTVDGQSALPDFAIAGSSFQPLSTSMSAPVLSNIGNLGASTSPFGSPFAKSTTPSMLPTPPTEIGAPSSSTFPASKSVPSGFPSAIPDLGLRAGPTPLMSTAATSEPNLNQVPATVLNPKALAFTPGQPFGLSSTTSVQAEKGSITDEFSPSLSFPVASTSTTSTRPILPPINTSPLTSFSTSRDGVRPGDGSAPSEIQETNATPQHPPPLKVHPISLPGTPTGRSFSSPTKAKSTNLFAWPSVQSNSEPDILSPLVISAKNSLTSLPSPPVSARPSVSRFPSTVELPVSTEQPGPSHAAASEPLPSPKAGAKGRTSPLSPQDVEMASPIAVPTRNGKSKGKGKAPVEDAEGLKARASSFARTSALVRGALRRWAAKASERVLYNDAVRRSDAYTGQKTKKRQDTQRDADAVPEVKRTARTRARHRVSAKYTQPQSDAELARRLKENHEQHERRWAPGTFLAAFRAHVGSPTPFDYCLWLSLNPDNDGTAIWVERKFDVPRSGAWVSERVFSIPLAPDAAGRSPGLVVFERTPLHGVDDDIEKKFRILDDCARLREVIETFPEDRHFIPSIMFILWSQHEAEALPDDLHRMVHYEVKGIIGSHSTFSLSSTTKDLDERFRQVLSSMDLDTAGGLVEILSRQGILNSRFGKSIG</sequence>
<gene>
    <name evidence="1" type="ORF">F5148DRAFT_977262</name>
</gene>
<comment type="caution">
    <text evidence="1">The sequence shown here is derived from an EMBL/GenBank/DDBJ whole genome shotgun (WGS) entry which is preliminary data.</text>
</comment>
<dbReference type="EMBL" id="JAGFNK010000049">
    <property type="protein sequence ID" value="KAI9510104.1"/>
    <property type="molecule type" value="Genomic_DNA"/>
</dbReference>
<keyword evidence="2" id="KW-1185">Reference proteome</keyword>
<protein>
    <submittedName>
        <fullName evidence="1">SAC3/GANP/Nin1/mts3/eIF-3 p25 family-domain-containing protein</fullName>
    </submittedName>
</protein>
<name>A0ACC0UGC2_9AGAM</name>
<organism evidence="1 2">
    <name type="scientific">Russula earlei</name>
    <dbReference type="NCBI Taxonomy" id="71964"/>
    <lineage>
        <taxon>Eukaryota</taxon>
        <taxon>Fungi</taxon>
        <taxon>Dikarya</taxon>
        <taxon>Basidiomycota</taxon>
        <taxon>Agaricomycotina</taxon>
        <taxon>Agaricomycetes</taxon>
        <taxon>Russulales</taxon>
        <taxon>Russulaceae</taxon>
        <taxon>Russula</taxon>
    </lineage>
</organism>